<organism evidence="2 3">
    <name type="scientific">Pyrus ussuriensis x Pyrus communis</name>
    <dbReference type="NCBI Taxonomy" id="2448454"/>
    <lineage>
        <taxon>Eukaryota</taxon>
        <taxon>Viridiplantae</taxon>
        <taxon>Streptophyta</taxon>
        <taxon>Embryophyta</taxon>
        <taxon>Tracheophyta</taxon>
        <taxon>Spermatophyta</taxon>
        <taxon>Magnoliopsida</taxon>
        <taxon>eudicotyledons</taxon>
        <taxon>Gunneridae</taxon>
        <taxon>Pentapetalae</taxon>
        <taxon>rosids</taxon>
        <taxon>fabids</taxon>
        <taxon>Rosales</taxon>
        <taxon>Rosaceae</taxon>
        <taxon>Amygdaloideae</taxon>
        <taxon>Maleae</taxon>
        <taxon>Pyrus</taxon>
    </lineage>
</organism>
<protein>
    <submittedName>
        <fullName evidence="2">Receptor-like protein 12</fullName>
    </submittedName>
</protein>
<feature type="compositionally biased region" description="Polar residues" evidence="1">
    <location>
        <begin position="244"/>
        <end position="258"/>
    </location>
</feature>
<evidence type="ECO:0000313" key="3">
    <source>
        <dbReference type="Proteomes" id="UP000327157"/>
    </source>
</evidence>
<comment type="caution">
    <text evidence="2">The sequence shown here is derived from an EMBL/GenBank/DDBJ whole genome shotgun (WGS) entry which is preliminary data.</text>
</comment>
<dbReference type="Proteomes" id="UP000327157">
    <property type="component" value="Chromosome 15"/>
</dbReference>
<reference evidence="3" key="2">
    <citation type="submission" date="2019-10" db="EMBL/GenBank/DDBJ databases">
        <title>A de novo genome assembly of a pear dwarfing rootstock.</title>
        <authorList>
            <person name="Wang F."/>
            <person name="Wang J."/>
            <person name="Li S."/>
            <person name="Zhang Y."/>
            <person name="Fang M."/>
            <person name="Ma L."/>
            <person name="Zhao Y."/>
            <person name="Jiang S."/>
        </authorList>
    </citation>
    <scope>NUCLEOTIDE SEQUENCE [LARGE SCALE GENOMIC DNA]</scope>
</reference>
<dbReference type="OrthoDB" id="10467285at2759"/>
<dbReference type="EMBL" id="SMOL01000401">
    <property type="protein sequence ID" value="KAB2618151.1"/>
    <property type="molecule type" value="Genomic_DNA"/>
</dbReference>
<gene>
    <name evidence="2" type="ORF">D8674_014020</name>
</gene>
<keyword evidence="2" id="KW-0675">Receptor</keyword>
<keyword evidence="3" id="KW-1185">Reference proteome</keyword>
<proteinExistence type="predicted"/>
<dbReference type="AlphaFoldDB" id="A0A5N5GW59"/>
<name>A0A5N5GW59_9ROSA</name>
<evidence type="ECO:0000256" key="1">
    <source>
        <dbReference type="SAM" id="MobiDB-lite"/>
    </source>
</evidence>
<accession>A0A5N5GW59</accession>
<reference evidence="2 3" key="3">
    <citation type="submission" date="2019-11" db="EMBL/GenBank/DDBJ databases">
        <title>A de novo genome assembly of a pear dwarfing rootstock.</title>
        <authorList>
            <person name="Wang F."/>
            <person name="Wang J."/>
            <person name="Li S."/>
            <person name="Zhang Y."/>
            <person name="Fang M."/>
            <person name="Ma L."/>
            <person name="Zhao Y."/>
            <person name="Jiang S."/>
        </authorList>
    </citation>
    <scope>NUCLEOTIDE SEQUENCE [LARGE SCALE GENOMIC DNA]</scope>
    <source>
        <strain evidence="2">S2</strain>
        <tissue evidence="2">Leaf</tissue>
    </source>
</reference>
<reference evidence="2 3" key="1">
    <citation type="submission" date="2019-09" db="EMBL/GenBank/DDBJ databases">
        <authorList>
            <person name="Ou C."/>
        </authorList>
    </citation>
    <scope>NUCLEOTIDE SEQUENCE [LARGE SCALE GENOMIC DNA]</scope>
    <source>
        <strain evidence="2">S2</strain>
        <tissue evidence="2">Leaf</tissue>
    </source>
</reference>
<evidence type="ECO:0000313" key="2">
    <source>
        <dbReference type="EMBL" id="KAB2618151.1"/>
    </source>
</evidence>
<feature type="region of interest" description="Disordered" evidence="1">
    <location>
        <begin position="220"/>
        <end position="258"/>
    </location>
</feature>
<sequence>MEKNSLETKKEISRLCSLTGNMQKSLDLEYSTPENDCVREMMRETSLVEEPVIPLFPLLEEKRNKGKSKEESYGQCGPKIKLLLEEPQVDTMINTDPFLPIPLNMINLTWAEKGKGKATWEVILPEKPKIAINKGVVLCSRCQCECEPEVPTIEAILDQELIMRREKEEHENRANVIRAVKKETSRNVFQRLGRNSQPKNLSEVFRNYEASEEVENKEAKTPRWVDVRPPQPSYASGDIRMKGRTQNPVTKNNLARLR</sequence>